<dbReference type="RefSeq" id="WP_163899049.1">
    <property type="nucleotide sequence ID" value="NZ_CP048427.1"/>
</dbReference>
<dbReference type="EMBL" id="JAAKZH010000003">
    <property type="protein sequence ID" value="NGO63888.1"/>
    <property type="molecule type" value="Genomic_DNA"/>
</dbReference>
<dbReference type="Proteomes" id="UP000477849">
    <property type="component" value="Unassembled WGS sequence"/>
</dbReference>
<evidence type="ECO:0000313" key="1">
    <source>
        <dbReference type="EMBL" id="NGO63888.1"/>
    </source>
</evidence>
<name>A0A6M1S670_9HYPH</name>
<dbReference type="PROSITE" id="PS51257">
    <property type="entry name" value="PROKAR_LIPOPROTEIN"/>
    <property type="match status" value="1"/>
</dbReference>
<proteinExistence type="predicted"/>
<dbReference type="AlphaFoldDB" id="A0A6M1S670"/>
<sequence length="52" mass="5133">MSARQISTVAILGFALITLGGCGNTIRGVGKDVGGVVDATKDAGRSVANSVK</sequence>
<protein>
    <submittedName>
        <fullName evidence="1">Entericidin</fullName>
    </submittedName>
</protein>
<comment type="caution">
    <text evidence="1">The sequence shown here is derived from an EMBL/GenBank/DDBJ whole genome shotgun (WGS) entry which is preliminary data.</text>
</comment>
<accession>A0A6M1S670</accession>
<organism evidence="1 2">
    <name type="scientific">Rhizobium daejeonense</name>
    <dbReference type="NCBI Taxonomy" id="240521"/>
    <lineage>
        <taxon>Bacteria</taxon>
        <taxon>Pseudomonadati</taxon>
        <taxon>Pseudomonadota</taxon>
        <taxon>Alphaproteobacteria</taxon>
        <taxon>Hyphomicrobiales</taxon>
        <taxon>Rhizobiaceae</taxon>
        <taxon>Rhizobium/Agrobacterium group</taxon>
        <taxon>Rhizobium</taxon>
    </lineage>
</organism>
<gene>
    <name evidence="1" type="ORF">G6N76_09390</name>
</gene>
<reference evidence="1 2" key="1">
    <citation type="submission" date="2020-02" db="EMBL/GenBank/DDBJ databases">
        <title>Genome sequence of the type strain CCBAU10050 of Rhizobium daejeonense.</title>
        <authorList>
            <person name="Gao J."/>
            <person name="Sun J."/>
        </authorList>
    </citation>
    <scope>NUCLEOTIDE SEQUENCE [LARGE SCALE GENOMIC DNA]</scope>
    <source>
        <strain evidence="1 2">CCBAU10050</strain>
    </source>
</reference>
<evidence type="ECO:0000313" key="2">
    <source>
        <dbReference type="Proteomes" id="UP000477849"/>
    </source>
</evidence>
<keyword evidence="2" id="KW-1185">Reference proteome</keyword>